<gene>
    <name evidence="7" type="ORF">C7M71_000305</name>
</gene>
<feature type="DNA-binding region" description="H-T-H motif" evidence="4">
    <location>
        <begin position="164"/>
        <end position="183"/>
    </location>
</feature>
<dbReference type="PROSITE" id="PS50977">
    <property type="entry name" value="HTH_TETR_2"/>
    <property type="match status" value="1"/>
</dbReference>
<evidence type="ECO:0000256" key="1">
    <source>
        <dbReference type="ARBA" id="ARBA00023015"/>
    </source>
</evidence>
<feature type="compositionally biased region" description="Low complexity" evidence="5">
    <location>
        <begin position="17"/>
        <end position="30"/>
    </location>
</feature>
<feature type="domain" description="HTH tetR-type" evidence="6">
    <location>
        <begin position="141"/>
        <end position="201"/>
    </location>
</feature>
<reference evidence="8" key="1">
    <citation type="submission" date="2018-07" db="EMBL/GenBank/DDBJ databases">
        <title>Streptacidiphilus bronchialis DSM 106435 chromosome.</title>
        <authorList>
            <person name="Batra D."/>
            <person name="Gulvik C.A."/>
        </authorList>
    </citation>
    <scope>NUCLEOTIDE SEQUENCE [LARGE SCALE GENOMIC DNA]</scope>
    <source>
        <strain evidence="8">DSM 106435</strain>
    </source>
</reference>
<dbReference type="AlphaFoldDB" id="A0A345SQZ4"/>
<name>A0A345SQZ4_9ACTN</name>
<dbReference type="SUPFAM" id="SSF46689">
    <property type="entry name" value="Homeodomain-like"/>
    <property type="match status" value="1"/>
</dbReference>
<keyword evidence="1" id="KW-0805">Transcription regulation</keyword>
<evidence type="ECO:0000256" key="3">
    <source>
        <dbReference type="ARBA" id="ARBA00023163"/>
    </source>
</evidence>
<dbReference type="OrthoDB" id="5242390at2"/>
<evidence type="ECO:0000259" key="6">
    <source>
        <dbReference type="PROSITE" id="PS50977"/>
    </source>
</evidence>
<evidence type="ECO:0000313" key="8">
    <source>
        <dbReference type="Proteomes" id="UP000249340"/>
    </source>
</evidence>
<dbReference type="InterPro" id="IPR050109">
    <property type="entry name" value="HTH-type_TetR-like_transc_reg"/>
</dbReference>
<evidence type="ECO:0000313" key="7">
    <source>
        <dbReference type="EMBL" id="AXI76149.1"/>
    </source>
</evidence>
<dbReference type="InterPro" id="IPR036271">
    <property type="entry name" value="Tet_transcr_reg_TetR-rel_C_sf"/>
</dbReference>
<keyword evidence="3" id="KW-0804">Transcription</keyword>
<protein>
    <submittedName>
        <fullName evidence="7">TetR/AcrR family transcriptional regulator</fullName>
    </submittedName>
</protein>
<dbReference type="PANTHER" id="PTHR30055">
    <property type="entry name" value="HTH-TYPE TRANSCRIPTIONAL REGULATOR RUTR"/>
    <property type="match status" value="1"/>
</dbReference>
<organism evidence="7 8">
    <name type="scientific">Peterkaempfera bronchialis</name>
    <dbReference type="NCBI Taxonomy" id="2126346"/>
    <lineage>
        <taxon>Bacteria</taxon>
        <taxon>Bacillati</taxon>
        <taxon>Actinomycetota</taxon>
        <taxon>Actinomycetes</taxon>
        <taxon>Kitasatosporales</taxon>
        <taxon>Streptomycetaceae</taxon>
        <taxon>Peterkaempfera</taxon>
    </lineage>
</organism>
<feature type="region of interest" description="Disordered" evidence="5">
    <location>
        <begin position="1"/>
        <end position="65"/>
    </location>
</feature>
<proteinExistence type="predicted"/>
<dbReference type="SUPFAM" id="SSF48498">
    <property type="entry name" value="Tetracyclin repressor-like, C-terminal domain"/>
    <property type="match status" value="1"/>
</dbReference>
<sequence length="353" mass="38303">MAATRRMPQPAKDLRAGRTPRTGRRPSLSTRRQRHPPQQPHPVPGPTPPTNPRPPETRPPTLDGLPVTDLVVHRRVVTHGAVVPPADAVVEEGEGQVVVDGRPAGSASLPPRDLADRVLTSLRLLGFVNGMRDGRRQRRRKETVQEILDTALDVMAVEGVAALSMAEVARRVGVRPPSLYQYFPSKMAIYDALFEHGMREAVGVLEPYRAGLSENPRRAILAGQQATVAWAVANPVLAQLLYWRPVPGFEPTPQAFEPAVQQLEILRAALRAAVHAGQLSPAAADEEGVALYTALMAGVISQQLANEPSAQTEDGRFTRLTRTAVDMFFRFYAQEEGESDGSDLRGGCAPAAD</sequence>
<evidence type="ECO:0000256" key="2">
    <source>
        <dbReference type="ARBA" id="ARBA00023125"/>
    </source>
</evidence>
<dbReference type="Proteomes" id="UP000249340">
    <property type="component" value="Chromosome"/>
</dbReference>
<evidence type="ECO:0000256" key="5">
    <source>
        <dbReference type="SAM" id="MobiDB-lite"/>
    </source>
</evidence>
<dbReference type="InterPro" id="IPR001647">
    <property type="entry name" value="HTH_TetR"/>
</dbReference>
<keyword evidence="2 4" id="KW-0238">DNA-binding</keyword>
<dbReference type="KEGG" id="stri:C7M71_000305"/>
<dbReference type="GO" id="GO:0003700">
    <property type="term" value="F:DNA-binding transcription factor activity"/>
    <property type="evidence" value="ECO:0007669"/>
    <property type="project" value="TreeGrafter"/>
</dbReference>
<dbReference type="InterPro" id="IPR025996">
    <property type="entry name" value="MT1864/Rv1816-like_C"/>
</dbReference>
<dbReference type="PRINTS" id="PR00455">
    <property type="entry name" value="HTHTETR"/>
</dbReference>
<dbReference type="GO" id="GO:0000976">
    <property type="term" value="F:transcription cis-regulatory region binding"/>
    <property type="evidence" value="ECO:0007669"/>
    <property type="project" value="TreeGrafter"/>
</dbReference>
<feature type="compositionally biased region" description="Pro residues" evidence="5">
    <location>
        <begin position="37"/>
        <end position="58"/>
    </location>
</feature>
<evidence type="ECO:0000256" key="4">
    <source>
        <dbReference type="PROSITE-ProRule" id="PRU00335"/>
    </source>
</evidence>
<dbReference type="PANTHER" id="PTHR30055:SF234">
    <property type="entry name" value="HTH-TYPE TRANSCRIPTIONAL REGULATOR BETI"/>
    <property type="match status" value="1"/>
</dbReference>
<dbReference type="EMBL" id="CP031264">
    <property type="protein sequence ID" value="AXI76149.1"/>
    <property type="molecule type" value="Genomic_DNA"/>
</dbReference>
<dbReference type="Pfam" id="PF13305">
    <property type="entry name" value="TetR_C_33"/>
    <property type="match status" value="1"/>
</dbReference>
<dbReference type="Gene3D" id="1.10.357.10">
    <property type="entry name" value="Tetracycline Repressor, domain 2"/>
    <property type="match status" value="1"/>
</dbReference>
<keyword evidence="8" id="KW-1185">Reference proteome</keyword>
<dbReference type="Pfam" id="PF00440">
    <property type="entry name" value="TetR_N"/>
    <property type="match status" value="1"/>
</dbReference>
<accession>A0A345SQZ4</accession>
<dbReference type="InterPro" id="IPR009057">
    <property type="entry name" value="Homeodomain-like_sf"/>
</dbReference>